<dbReference type="PANTHER" id="PTHR37950">
    <property type="entry name" value="4-HYDROXYPHENYLACETATE CATABOLISM PROTEIN"/>
    <property type="match status" value="1"/>
</dbReference>
<dbReference type="EMBL" id="JACIEI010000010">
    <property type="protein sequence ID" value="MBB3995001.1"/>
    <property type="molecule type" value="Genomic_DNA"/>
</dbReference>
<dbReference type="PANTHER" id="PTHR37950:SF1">
    <property type="entry name" value="4-HYDROXYPHENYLACETATE CATABOLISM PROTEIN"/>
    <property type="match status" value="1"/>
</dbReference>
<dbReference type="CDD" id="cd00580">
    <property type="entry name" value="CHMI"/>
    <property type="match status" value="1"/>
</dbReference>
<organism evidence="1 2">
    <name type="scientific">Sulfitobacter undariae</name>
    <dbReference type="NCBI Taxonomy" id="1563671"/>
    <lineage>
        <taxon>Bacteria</taxon>
        <taxon>Pseudomonadati</taxon>
        <taxon>Pseudomonadota</taxon>
        <taxon>Alphaproteobacteria</taxon>
        <taxon>Rhodobacterales</taxon>
        <taxon>Roseobacteraceae</taxon>
        <taxon>Sulfitobacter</taxon>
    </lineage>
</organism>
<evidence type="ECO:0000313" key="1">
    <source>
        <dbReference type="EMBL" id="MBB3995001.1"/>
    </source>
</evidence>
<keyword evidence="1" id="KW-0413">Isomerase</keyword>
<protein>
    <submittedName>
        <fullName evidence="1">5-carboxymethyl-2-hydroxymuconate isomerase</fullName>
        <ecNumber evidence="1">5.3.3.10</ecNumber>
    </submittedName>
</protein>
<dbReference type="RefSeq" id="WP_184566539.1">
    <property type="nucleotide sequence ID" value="NZ_JACIEI010000010.1"/>
</dbReference>
<dbReference type="Gene3D" id="3.30.429.10">
    <property type="entry name" value="Macrophage Migration Inhibitory Factor"/>
    <property type="match status" value="1"/>
</dbReference>
<evidence type="ECO:0000313" key="2">
    <source>
        <dbReference type="Proteomes" id="UP000530268"/>
    </source>
</evidence>
<dbReference type="InterPro" id="IPR014347">
    <property type="entry name" value="Tautomerase/MIF_sf"/>
</dbReference>
<dbReference type="InterPro" id="IPR004220">
    <property type="entry name" value="5-COMe_2-OHmuconate_Isoase"/>
</dbReference>
<dbReference type="AlphaFoldDB" id="A0A7W6E5A2"/>
<sequence length="130" mass="13964">MPHISLEYSANLETALDMHGLCVALKNSAAATGIFPPAGIRVRATACTHSVIADGDPQHGFIDIHIRLRAGRTDAAKTAATDALFATACEFTAAYMAAHPFMLSLEMRDIDADLSRKTSSIRDYLPEDMA</sequence>
<dbReference type="EC" id="5.3.3.10" evidence="1"/>
<keyword evidence="2" id="KW-1185">Reference proteome</keyword>
<dbReference type="GO" id="GO:0008704">
    <property type="term" value="F:5-carboxymethyl-2-hydroxymuconate delta-isomerase activity"/>
    <property type="evidence" value="ECO:0007669"/>
    <property type="project" value="UniProtKB-EC"/>
</dbReference>
<gene>
    <name evidence="1" type="ORF">GGR95_002651</name>
</gene>
<dbReference type="Pfam" id="PF02962">
    <property type="entry name" value="CHMI"/>
    <property type="match status" value="1"/>
</dbReference>
<name>A0A7W6E5A2_9RHOB</name>
<proteinExistence type="predicted"/>
<dbReference type="Proteomes" id="UP000530268">
    <property type="component" value="Unassembled WGS sequence"/>
</dbReference>
<dbReference type="SUPFAM" id="SSF55331">
    <property type="entry name" value="Tautomerase/MIF"/>
    <property type="match status" value="1"/>
</dbReference>
<reference evidence="1 2" key="1">
    <citation type="submission" date="2020-08" db="EMBL/GenBank/DDBJ databases">
        <title>Genomic Encyclopedia of Type Strains, Phase IV (KMG-IV): sequencing the most valuable type-strain genomes for metagenomic binning, comparative biology and taxonomic classification.</title>
        <authorList>
            <person name="Goeker M."/>
        </authorList>
    </citation>
    <scope>NUCLEOTIDE SEQUENCE [LARGE SCALE GENOMIC DNA]</scope>
    <source>
        <strain evidence="1 2">DSM 102234</strain>
    </source>
</reference>
<comment type="caution">
    <text evidence="1">The sequence shown here is derived from an EMBL/GenBank/DDBJ whole genome shotgun (WGS) entry which is preliminary data.</text>
</comment>
<accession>A0A7W6E5A2</accession>